<feature type="transmembrane region" description="Helical" evidence="2">
    <location>
        <begin position="148"/>
        <end position="169"/>
    </location>
</feature>
<evidence type="ECO:0000256" key="1">
    <source>
        <dbReference type="PROSITE-ProRule" id="PRU00703"/>
    </source>
</evidence>
<evidence type="ECO:0000313" key="4">
    <source>
        <dbReference type="EMBL" id="MBS9478402.1"/>
    </source>
</evidence>
<feature type="domain" description="CBS" evidence="3">
    <location>
        <begin position="244"/>
        <end position="300"/>
    </location>
</feature>
<keyword evidence="2" id="KW-0472">Membrane</keyword>
<dbReference type="EMBL" id="JAHCQH010000020">
    <property type="protein sequence ID" value="MBS9478402.1"/>
    <property type="molecule type" value="Genomic_DNA"/>
</dbReference>
<dbReference type="Proteomes" id="UP001166585">
    <property type="component" value="Unassembled WGS sequence"/>
</dbReference>
<dbReference type="Gene3D" id="3.10.580.10">
    <property type="entry name" value="CBS-domain"/>
    <property type="match status" value="1"/>
</dbReference>
<dbReference type="SMART" id="SM00116">
    <property type="entry name" value="CBS"/>
    <property type="match status" value="2"/>
</dbReference>
<proteinExistence type="predicted"/>
<sequence>MANYLEWALSAFTRLKIFRPILAGATLRDRLLASLGALVGIGLTAFISAVAAHQNPEILWIVPPMGASAVLLFAVPASPMAQPWPVIGGNVVSALVGVLIAHLLPLSALSAGLAVAGAIAAMSLLRCLHPPGGAAALVGLFAGASSGYLFPLLPVGLNAVILVASAYGYHRFSGHAFPHVAPAVAPKKAEAPPFTFSRGDMEATLAELGETYDIGTDDLEAILRSVERHALARSYQQIACRDLMSSPVLSVEASAPAATARALLVDADVRRLAVVDEQGRLVGAVGLPELVAATGTTGAVMSAPATARPGTPAISLLPRYAQDRAHAVFIVDAQNRPAGVVTEADWLAVLTRGLK</sequence>
<name>A0ABS5RA62_9HYPH</name>
<reference evidence="4" key="1">
    <citation type="submission" date="2021-05" db="EMBL/GenBank/DDBJ databases">
        <authorList>
            <person name="Sun Q."/>
            <person name="Inoue M."/>
        </authorList>
    </citation>
    <scope>NUCLEOTIDE SEQUENCE</scope>
    <source>
        <strain evidence="4">VKM B-3255</strain>
    </source>
</reference>
<evidence type="ECO:0000313" key="5">
    <source>
        <dbReference type="Proteomes" id="UP001166585"/>
    </source>
</evidence>
<feature type="transmembrane region" description="Helical" evidence="2">
    <location>
        <begin position="84"/>
        <end position="104"/>
    </location>
</feature>
<dbReference type="PROSITE" id="PS51371">
    <property type="entry name" value="CBS"/>
    <property type="match status" value="1"/>
</dbReference>
<dbReference type="Pfam" id="PF04982">
    <property type="entry name" value="TM_HPP"/>
    <property type="match status" value="1"/>
</dbReference>
<accession>A0ABS5RA62</accession>
<feature type="transmembrane region" description="Helical" evidence="2">
    <location>
        <begin position="58"/>
        <end position="77"/>
    </location>
</feature>
<keyword evidence="1" id="KW-0129">CBS domain</keyword>
<dbReference type="Pfam" id="PF00571">
    <property type="entry name" value="CBS"/>
    <property type="match status" value="2"/>
</dbReference>
<dbReference type="InterPro" id="IPR046342">
    <property type="entry name" value="CBS_dom_sf"/>
</dbReference>
<organism evidence="4 5">
    <name type="scientific">Ancylobacter radicis</name>
    <dbReference type="NCBI Taxonomy" id="2836179"/>
    <lineage>
        <taxon>Bacteria</taxon>
        <taxon>Pseudomonadati</taxon>
        <taxon>Pseudomonadota</taxon>
        <taxon>Alphaproteobacteria</taxon>
        <taxon>Hyphomicrobiales</taxon>
        <taxon>Xanthobacteraceae</taxon>
        <taxon>Ancylobacter</taxon>
    </lineage>
</organism>
<evidence type="ECO:0000256" key="2">
    <source>
        <dbReference type="SAM" id="Phobius"/>
    </source>
</evidence>
<evidence type="ECO:0000259" key="3">
    <source>
        <dbReference type="PROSITE" id="PS51371"/>
    </source>
</evidence>
<feature type="transmembrane region" description="Helical" evidence="2">
    <location>
        <begin position="31"/>
        <end position="52"/>
    </location>
</feature>
<dbReference type="InterPro" id="IPR058581">
    <property type="entry name" value="TM_HPP"/>
</dbReference>
<dbReference type="PANTHER" id="PTHR33741">
    <property type="entry name" value="TRANSMEMBRANE PROTEIN DDB_G0269096-RELATED"/>
    <property type="match status" value="1"/>
</dbReference>
<protein>
    <submittedName>
        <fullName evidence="4">HPP family protein</fullName>
    </submittedName>
</protein>
<gene>
    <name evidence="4" type="ORF">KIP89_14915</name>
</gene>
<comment type="caution">
    <text evidence="4">The sequence shown here is derived from an EMBL/GenBank/DDBJ whole genome shotgun (WGS) entry which is preliminary data.</text>
</comment>
<keyword evidence="2" id="KW-1133">Transmembrane helix</keyword>
<dbReference type="InterPro" id="IPR000644">
    <property type="entry name" value="CBS_dom"/>
</dbReference>
<dbReference type="SUPFAM" id="SSF54631">
    <property type="entry name" value="CBS-domain pair"/>
    <property type="match status" value="1"/>
</dbReference>
<dbReference type="PANTHER" id="PTHR33741:SF5">
    <property type="entry name" value="TRANSMEMBRANE PROTEIN DDB_G0269096-RELATED"/>
    <property type="match status" value="1"/>
</dbReference>
<dbReference type="InterPro" id="IPR007065">
    <property type="entry name" value="HPP"/>
</dbReference>
<keyword evidence="5" id="KW-1185">Reference proteome</keyword>
<keyword evidence="2" id="KW-0812">Transmembrane</keyword>